<dbReference type="SMART" id="SM00184">
    <property type="entry name" value="RING"/>
    <property type="match status" value="1"/>
</dbReference>
<organism evidence="15">
    <name type="scientific">Rhizophora mucronata</name>
    <name type="common">Asiatic mangrove</name>
    <dbReference type="NCBI Taxonomy" id="61149"/>
    <lineage>
        <taxon>Eukaryota</taxon>
        <taxon>Viridiplantae</taxon>
        <taxon>Streptophyta</taxon>
        <taxon>Embryophyta</taxon>
        <taxon>Tracheophyta</taxon>
        <taxon>Spermatophyta</taxon>
        <taxon>Magnoliopsida</taxon>
        <taxon>eudicotyledons</taxon>
        <taxon>Gunneridae</taxon>
        <taxon>Pentapetalae</taxon>
        <taxon>rosids</taxon>
        <taxon>fabids</taxon>
        <taxon>Malpighiales</taxon>
        <taxon>Rhizophoraceae</taxon>
        <taxon>Rhizophora</taxon>
    </lineage>
</organism>
<dbReference type="AlphaFoldDB" id="A0A2P2IZ71"/>
<dbReference type="Pfam" id="PF13920">
    <property type="entry name" value="zf-C3HC4_3"/>
    <property type="match status" value="1"/>
</dbReference>
<dbReference type="PROSITE" id="PS50089">
    <property type="entry name" value="ZF_RING_2"/>
    <property type="match status" value="1"/>
</dbReference>
<dbReference type="InterPro" id="IPR013083">
    <property type="entry name" value="Znf_RING/FYVE/PHD"/>
</dbReference>
<dbReference type="CDD" id="cd16789">
    <property type="entry name" value="mRING-HC-C3HC5_MGRN1-like"/>
    <property type="match status" value="1"/>
</dbReference>
<dbReference type="SUPFAM" id="SSF57850">
    <property type="entry name" value="RING/U-box"/>
    <property type="match status" value="1"/>
</dbReference>
<dbReference type="Pfam" id="PF26192">
    <property type="entry name" value="RNF157-like_N"/>
    <property type="match status" value="1"/>
</dbReference>
<dbReference type="PANTHER" id="PTHR22996">
    <property type="entry name" value="MAHOGUNIN"/>
    <property type="match status" value="1"/>
</dbReference>
<keyword evidence="4" id="KW-0808">Transferase</keyword>
<evidence type="ECO:0000313" key="15">
    <source>
        <dbReference type="EMBL" id="MBW86534.1"/>
    </source>
</evidence>
<accession>A0A2P2IZ71</accession>
<sequence length="329" mass="36391">MGNWGSGSRRGHPLPQPPAAGAMQGPPQPQLASNQYVNSNLHQTRQQYPSGYYPPPPPPPLPFPRGCHRYSSCNAATLPATSFVEHQQAVTITNDVNIKKESIRIVEDEDDPGKFLVAFTFDATASGSITVAFFAKERVDCNLMATKENVLKPVTVSFEQGLGQKFRQPSRTGINFSMFEETLLIKEHDEGVYPLVLKADACPPNCGSSEKLLKGNSQITLAVFDKKEKGEYLVHVMKQILWVGGIRYELQEIYGIGNSVGPESSGNDLGKECVICMSEPRDTTVLPCRHMCMCSECAKLLQFRTKRCPICRQPVERLLEIKVNDGSED</sequence>
<comment type="catalytic activity">
    <reaction evidence="1">
        <text>S-ubiquitinyl-[E2 ubiquitin-conjugating enzyme]-L-cysteine + [acceptor protein]-L-lysine = [E2 ubiquitin-conjugating enzyme]-L-cysteine + N(6)-ubiquitinyl-[acceptor protein]-L-lysine.</text>
        <dbReference type="EC" id="2.3.2.27"/>
    </reaction>
</comment>
<evidence type="ECO:0000256" key="7">
    <source>
        <dbReference type="ARBA" id="ARBA00022771"/>
    </source>
</evidence>
<evidence type="ECO:0000256" key="1">
    <source>
        <dbReference type="ARBA" id="ARBA00000900"/>
    </source>
</evidence>
<dbReference type="PANTHER" id="PTHR22996:SF0">
    <property type="entry name" value="RE60872P-RELATED"/>
    <property type="match status" value="1"/>
</dbReference>
<comment type="pathway">
    <text evidence="2">Protein modification; protein ubiquitination.</text>
</comment>
<dbReference type="InterPro" id="IPR058981">
    <property type="entry name" value="MGRN1/RNF157-like_N"/>
</dbReference>
<evidence type="ECO:0000256" key="9">
    <source>
        <dbReference type="ARBA" id="ARBA00022833"/>
    </source>
</evidence>
<evidence type="ECO:0000256" key="2">
    <source>
        <dbReference type="ARBA" id="ARBA00004906"/>
    </source>
</evidence>
<dbReference type="GO" id="GO:0008270">
    <property type="term" value="F:zinc ion binding"/>
    <property type="evidence" value="ECO:0007669"/>
    <property type="project" value="UniProtKB-KW"/>
</dbReference>
<evidence type="ECO:0000256" key="4">
    <source>
        <dbReference type="ARBA" id="ARBA00022679"/>
    </source>
</evidence>
<protein>
    <recommendedName>
        <fullName evidence="3">RING-type E3 ubiquitin transferase</fullName>
        <ecNumber evidence="3">2.3.2.27</ecNumber>
    </recommendedName>
</protein>
<evidence type="ECO:0000256" key="5">
    <source>
        <dbReference type="ARBA" id="ARBA00022707"/>
    </source>
</evidence>
<dbReference type="EC" id="2.3.2.27" evidence="3"/>
<feature type="domain" description="RING-type" evidence="14">
    <location>
        <begin position="273"/>
        <end position="312"/>
    </location>
</feature>
<evidence type="ECO:0000256" key="12">
    <source>
        <dbReference type="PROSITE-ProRule" id="PRU00175"/>
    </source>
</evidence>
<dbReference type="GO" id="GO:0061630">
    <property type="term" value="F:ubiquitin protein ligase activity"/>
    <property type="evidence" value="ECO:0007669"/>
    <property type="project" value="UniProtKB-EC"/>
</dbReference>
<keyword evidence="7 12" id="KW-0863">Zinc-finger</keyword>
<keyword evidence="9" id="KW-0862">Zinc</keyword>
<evidence type="ECO:0000256" key="13">
    <source>
        <dbReference type="SAM" id="MobiDB-lite"/>
    </source>
</evidence>
<dbReference type="EMBL" id="GGEC01006051">
    <property type="protein sequence ID" value="MBW86534.1"/>
    <property type="molecule type" value="Transcribed_RNA"/>
</dbReference>
<keyword evidence="5" id="KW-0519">Myristate</keyword>
<evidence type="ECO:0000256" key="6">
    <source>
        <dbReference type="ARBA" id="ARBA00022723"/>
    </source>
</evidence>
<dbReference type="InterPro" id="IPR045194">
    <property type="entry name" value="MGRN1/RNF157-like"/>
</dbReference>
<evidence type="ECO:0000256" key="11">
    <source>
        <dbReference type="ARBA" id="ARBA00025721"/>
    </source>
</evidence>
<dbReference type="FunFam" id="3.30.40.10:FF:000115">
    <property type="entry name" value="probable E3 ubiquitin-protein ligase LOG2"/>
    <property type="match status" value="1"/>
</dbReference>
<reference evidence="15" key="1">
    <citation type="submission" date="2018-02" db="EMBL/GenBank/DDBJ databases">
        <title>Rhizophora mucronata_Transcriptome.</title>
        <authorList>
            <person name="Meera S.P."/>
            <person name="Sreeshan A."/>
            <person name="Augustine A."/>
        </authorList>
    </citation>
    <scope>NUCLEOTIDE SEQUENCE</scope>
    <source>
        <tissue evidence="15">Leaf</tissue>
    </source>
</reference>
<dbReference type="InterPro" id="IPR001841">
    <property type="entry name" value="Znf_RING"/>
</dbReference>
<proteinExistence type="inferred from homology"/>
<keyword evidence="8" id="KW-0833">Ubl conjugation pathway</keyword>
<comment type="similarity">
    <text evidence="11">Belongs to the RING-type zinc finger family. LOG2 subfamily.</text>
</comment>
<feature type="region of interest" description="Disordered" evidence="13">
    <location>
        <begin position="1"/>
        <end position="40"/>
    </location>
</feature>
<evidence type="ECO:0000259" key="14">
    <source>
        <dbReference type="PROSITE" id="PS50089"/>
    </source>
</evidence>
<evidence type="ECO:0000256" key="8">
    <source>
        <dbReference type="ARBA" id="ARBA00022786"/>
    </source>
</evidence>
<dbReference type="GO" id="GO:0016567">
    <property type="term" value="P:protein ubiquitination"/>
    <property type="evidence" value="ECO:0007669"/>
    <property type="project" value="TreeGrafter"/>
</dbReference>
<dbReference type="Gene3D" id="3.30.40.10">
    <property type="entry name" value="Zinc/RING finger domain, C3HC4 (zinc finger)"/>
    <property type="match status" value="1"/>
</dbReference>
<keyword evidence="6" id="KW-0479">Metal-binding</keyword>
<name>A0A2P2IZ71_RHIMU</name>
<keyword evidence="10" id="KW-0449">Lipoprotein</keyword>
<evidence type="ECO:0000256" key="10">
    <source>
        <dbReference type="ARBA" id="ARBA00023288"/>
    </source>
</evidence>
<evidence type="ECO:0000256" key="3">
    <source>
        <dbReference type="ARBA" id="ARBA00012483"/>
    </source>
</evidence>
<dbReference type="InterPro" id="IPR045195">
    <property type="entry name" value="LOG2-like_mRING_C3HC5"/>
</dbReference>